<dbReference type="EMBL" id="FIZX01000001">
    <property type="protein sequence ID" value="CZF80444.1"/>
    <property type="molecule type" value="Genomic_DNA"/>
</dbReference>
<dbReference type="GO" id="GO:0008932">
    <property type="term" value="F:lytic endotransglycosylase activity"/>
    <property type="evidence" value="ECO:0007669"/>
    <property type="project" value="TreeGrafter"/>
</dbReference>
<keyword evidence="3" id="KW-1185">Reference proteome</keyword>
<accession>A0A128F203</accession>
<dbReference type="Pfam" id="PF01476">
    <property type="entry name" value="LysM"/>
    <property type="match status" value="3"/>
</dbReference>
<protein>
    <submittedName>
        <fullName evidence="2">Membrane-bound lytic murein transglycosylase D</fullName>
        <ecNumber evidence="2">4.2.2.-</ecNumber>
    </submittedName>
</protein>
<dbReference type="CDD" id="cd16894">
    <property type="entry name" value="MltD-like"/>
    <property type="match status" value="1"/>
</dbReference>
<dbReference type="PANTHER" id="PTHR33734">
    <property type="entry name" value="LYSM DOMAIN-CONTAINING GPI-ANCHORED PROTEIN 2"/>
    <property type="match status" value="1"/>
</dbReference>
<evidence type="ECO:0000313" key="2">
    <source>
        <dbReference type="EMBL" id="CZF80444.1"/>
    </source>
</evidence>
<reference evidence="3" key="1">
    <citation type="submission" date="2016-02" db="EMBL/GenBank/DDBJ databases">
        <authorList>
            <person name="Rodrigo-Torres Lidia"/>
            <person name="Arahal R.David."/>
        </authorList>
    </citation>
    <scope>NUCLEOTIDE SEQUENCE [LARGE SCALE GENOMIC DNA]</scope>
    <source>
        <strain evidence="3">CECT 9029</strain>
    </source>
</reference>
<evidence type="ECO:0000259" key="1">
    <source>
        <dbReference type="PROSITE" id="PS51782"/>
    </source>
</evidence>
<dbReference type="InterPro" id="IPR008258">
    <property type="entry name" value="Transglycosylase_SLT_dom_1"/>
</dbReference>
<dbReference type="PROSITE" id="PS51782">
    <property type="entry name" value="LYSM"/>
    <property type="match status" value="3"/>
</dbReference>
<feature type="domain" description="LysM" evidence="1">
    <location>
        <begin position="470"/>
        <end position="514"/>
    </location>
</feature>
<dbReference type="PROSITE" id="PS51257">
    <property type="entry name" value="PROKAR_LIPOPROTEIN"/>
    <property type="match status" value="1"/>
</dbReference>
<dbReference type="EC" id="4.2.2.-" evidence="2"/>
<dbReference type="Gene3D" id="1.10.530.10">
    <property type="match status" value="1"/>
</dbReference>
<feature type="domain" description="LysM" evidence="1">
    <location>
        <begin position="413"/>
        <end position="457"/>
    </location>
</feature>
<dbReference type="AlphaFoldDB" id="A0A128F203"/>
<gene>
    <name evidence="2" type="primary">mltD</name>
    <name evidence="2" type="ORF">GCE9029_02070</name>
</gene>
<dbReference type="STRING" id="1796497.GCE9029_02070"/>
<proteinExistence type="predicted"/>
<dbReference type="Pfam" id="PF01464">
    <property type="entry name" value="SLT"/>
    <property type="match status" value="1"/>
</dbReference>
<dbReference type="SUPFAM" id="SSF54106">
    <property type="entry name" value="LysM domain"/>
    <property type="match status" value="3"/>
</dbReference>
<dbReference type="SUPFAM" id="SSF53955">
    <property type="entry name" value="Lysozyme-like"/>
    <property type="match status" value="1"/>
</dbReference>
<dbReference type="RefSeq" id="WP_062663194.1">
    <property type="nucleotide sequence ID" value="NZ_FIZX01000001.1"/>
</dbReference>
<dbReference type="Gene3D" id="3.10.350.10">
    <property type="entry name" value="LysM domain"/>
    <property type="match status" value="3"/>
</dbReference>
<dbReference type="CDD" id="cd00118">
    <property type="entry name" value="LysM"/>
    <property type="match status" value="3"/>
</dbReference>
<sequence length="523" mass="58937">MKFRYVLVGSMFLAGCQITGQSDVATTTNTPEQQEKALLKTDIVQTPVKTEKVEETTPVITPQTQDDVWERIAMQLEMPVPENKRVNYYRNWYLKHPQHLKTVSERAEPFLYLITEKVEERGIPLEIALLPVVESSFDQFAYSHGRAAGLWQFVPDTGRRFGLEQNWWYDGRRDVVASTDAALDLLEYLHKKFDGDWLHALAAYNTGEGRVFRAIKKNKAKGLPTDFWHLSLPKETSGYVPKLIAVADVVKNKERYGLDLPAIANKPVVEQVEPGVQMDLALAANYAGLSLSELQSLNPAYNHWATAPDGTNHLLLPKENVARFNSNLTENNNQGIKVTRYKVKSGDSLGLIAKRHNTTVKVIQRANSLKGTNIRVGEHLLIPVSLKDEGQYTLSAPQRLAKLTSKKRGDIKLTHTVQKGDSFWTIARKHSVSHTSLARWNGMAPKDPLRIGQDLVIWKKADEGARIRTIFYQIREGDSLSGIAARYKVSVSDLVKWNSLKKNAYIQPGQKLKLYIDVTKVSA</sequence>
<feature type="domain" description="LysM" evidence="1">
    <location>
        <begin position="339"/>
        <end position="382"/>
    </location>
</feature>
<keyword evidence="2" id="KW-0456">Lyase</keyword>
<dbReference type="InterPro" id="IPR018392">
    <property type="entry name" value="LysM"/>
</dbReference>
<dbReference type="InterPro" id="IPR023346">
    <property type="entry name" value="Lysozyme-like_dom_sf"/>
</dbReference>
<organism evidence="2 3">
    <name type="scientific">Grimontia celer</name>
    <dbReference type="NCBI Taxonomy" id="1796497"/>
    <lineage>
        <taxon>Bacteria</taxon>
        <taxon>Pseudomonadati</taxon>
        <taxon>Pseudomonadota</taxon>
        <taxon>Gammaproteobacteria</taxon>
        <taxon>Vibrionales</taxon>
        <taxon>Vibrionaceae</taxon>
        <taxon>Grimontia</taxon>
    </lineage>
</organism>
<dbReference type="SMART" id="SM00257">
    <property type="entry name" value="LysM"/>
    <property type="match status" value="3"/>
</dbReference>
<dbReference type="InterPro" id="IPR036779">
    <property type="entry name" value="LysM_dom_sf"/>
</dbReference>
<name>A0A128F203_9GAMM</name>
<evidence type="ECO:0000313" key="3">
    <source>
        <dbReference type="Proteomes" id="UP000071641"/>
    </source>
</evidence>
<dbReference type="Proteomes" id="UP000071641">
    <property type="component" value="Unassembled WGS sequence"/>
</dbReference>
<dbReference type="FunFam" id="1.10.530.10:FF:000004">
    <property type="entry name" value="Membrane-bound lytic murein transglycosylase D"/>
    <property type="match status" value="1"/>
</dbReference>
<dbReference type="PANTHER" id="PTHR33734:SF22">
    <property type="entry name" value="MEMBRANE-BOUND LYTIC MUREIN TRANSGLYCOSYLASE D"/>
    <property type="match status" value="1"/>
</dbReference>